<dbReference type="AlphaFoldDB" id="B6WUY9"/>
<dbReference type="Proteomes" id="UP000003676">
    <property type="component" value="Unassembled WGS sequence"/>
</dbReference>
<feature type="transmembrane region" description="Helical" evidence="1">
    <location>
        <begin position="77"/>
        <end position="99"/>
    </location>
</feature>
<dbReference type="HOGENOM" id="CLU_114403_1_0_7"/>
<evidence type="ECO:0000256" key="1">
    <source>
        <dbReference type="SAM" id="Phobius"/>
    </source>
</evidence>
<keyword evidence="1" id="KW-1133">Transmembrane helix</keyword>
<sequence>MREEVMVFSERVRNYGSRGKGVSARDNHIIKGMKALHLLAALAWAGGAFSMQALGFLKLGMDDPATVKLVEYCRYIVDSWVVMPGLIGCVLTGLFYSIFTSLGFFKFAWVTFKWIISFCAGFWGTFFWLPVGDRCIEWLTPMGLDWPLRFVRSCILPEELWASLVQVAIIFAMALISIYRPLTWKLYGDPIVPPTS</sequence>
<keyword evidence="1" id="KW-0472">Membrane</keyword>
<keyword evidence="1" id="KW-0812">Transmembrane</keyword>
<evidence type="ECO:0008006" key="4">
    <source>
        <dbReference type="Google" id="ProtNLM"/>
    </source>
</evidence>
<comment type="caution">
    <text evidence="2">The sequence shown here is derived from an EMBL/GenBank/DDBJ whole genome shotgun (WGS) entry which is preliminary data.</text>
</comment>
<accession>B6WUY9</accession>
<name>B6WUY9_9BACT</name>
<dbReference type="STRING" id="901.DESPIGER_1931"/>
<evidence type="ECO:0000313" key="3">
    <source>
        <dbReference type="Proteomes" id="UP000003676"/>
    </source>
</evidence>
<gene>
    <name evidence="2" type="ORF">DESPIG_01904</name>
</gene>
<evidence type="ECO:0000313" key="2">
    <source>
        <dbReference type="EMBL" id="EEB33303.1"/>
    </source>
</evidence>
<dbReference type="eggNOG" id="ENOG503167G">
    <property type="taxonomic scope" value="Bacteria"/>
</dbReference>
<reference evidence="2 3" key="1">
    <citation type="submission" date="2008-10" db="EMBL/GenBank/DDBJ databases">
        <title>Draft genome sequence of Desulvovibrio piger (ATCC 29098).</title>
        <authorList>
            <person name="Sudarsanam P."/>
            <person name="Ley R."/>
            <person name="Guruge J."/>
            <person name="Turnbaugh P.J."/>
            <person name="Mahowald M."/>
            <person name="Liep D."/>
            <person name="Gordon J."/>
        </authorList>
    </citation>
    <scope>NUCLEOTIDE SEQUENCE [LARGE SCALE GENOMIC DNA]</scope>
    <source>
        <strain evidence="2 3">ATCC 29098</strain>
    </source>
</reference>
<feature type="transmembrane region" description="Helical" evidence="1">
    <location>
        <begin position="160"/>
        <end position="179"/>
    </location>
</feature>
<dbReference type="EMBL" id="ABXU01000058">
    <property type="protein sequence ID" value="EEB33303.1"/>
    <property type="molecule type" value="Genomic_DNA"/>
</dbReference>
<organism evidence="2 3">
    <name type="scientific">Desulfovibrio piger ATCC 29098</name>
    <dbReference type="NCBI Taxonomy" id="411464"/>
    <lineage>
        <taxon>Bacteria</taxon>
        <taxon>Pseudomonadati</taxon>
        <taxon>Thermodesulfobacteriota</taxon>
        <taxon>Desulfovibrionia</taxon>
        <taxon>Desulfovibrionales</taxon>
        <taxon>Desulfovibrionaceae</taxon>
        <taxon>Desulfovibrio</taxon>
    </lineage>
</organism>
<protein>
    <recommendedName>
        <fullName evidence="4">DUF2269 family protein</fullName>
    </recommendedName>
</protein>
<feature type="transmembrane region" description="Helical" evidence="1">
    <location>
        <begin position="111"/>
        <end position="131"/>
    </location>
</feature>
<feature type="transmembrane region" description="Helical" evidence="1">
    <location>
        <begin position="35"/>
        <end position="57"/>
    </location>
</feature>
<proteinExistence type="predicted"/>
<reference evidence="2 3" key="2">
    <citation type="submission" date="2008-10" db="EMBL/GenBank/DDBJ databases">
        <authorList>
            <person name="Fulton L."/>
            <person name="Clifton S."/>
            <person name="Fulton B."/>
            <person name="Xu J."/>
            <person name="Minx P."/>
            <person name="Pepin K.H."/>
            <person name="Johnson M."/>
            <person name="Bhonagiri V."/>
            <person name="Nash W.E."/>
            <person name="Mardis E.R."/>
            <person name="Wilson R.K."/>
        </authorList>
    </citation>
    <scope>NUCLEOTIDE SEQUENCE [LARGE SCALE GENOMIC DNA]</scope>
    <source>
        <strain evidence="2 3">ATCC 29098</strain>
    </source>
</reference>